<dbReference type="PROSITE" id="PS50404">
    <property type="entry name" value="GST_NTER"/>
    <property type="match status" value="1"/>
</dbReference>
<dbReference type="InterPro" id="IPR004045">
    <property type="entry name" value="Glutathione_S-Trfase_N"/>
</dbReference>
<evidence type="ECO:0000259" key="2">
    <source>
        <dbReference type="PROSITE" id="PS50404"/>
    </source>
</evidence>
<dbReference type="Pfam" id="PF14497">
    <property type="entry name" value="GST_C_3"/>
    <property type="match status" value="1"/>
</dbReference>
<dbReference type="Gene3D" id="1.20.1050.10">
    <property type="match status" value="1"/>
</dbReference>
<dbReference type="STRING" id="1081109.A0A167ZLU2"/>
<dbReference type="InterPro" id="IPR036282">
    <property type="entry name" value="Glutathione-S-Trfase_C_sf"/>
</dbReference>
<dbReference type="Gene3D" id="3.40.30.10">
    <property type="entry name" value="Glutaredoxin"/>
    <property type="match status" value="1"/>
</dbReference>
<comment type="similarity">
    <text evidence="1">Belongs to the GST superfamily.</text>
</comment>
<evidence type="ECO:0000259" key="3">
    <source>
        <dbReference type="PROSITE" id="PS50405"/>
    </source>
</evidence>
<dbReference type="InterPro" id="IPR004046">
    <property type="entry name" value="GST_C"/>
</dbReference>
<dbReference type="PANTHER" id="PTHR44051:SF9">
    <property type="entry name" value="GLUTATHIONE S-TRANSFERASE 1"/>
    <property type="match status" value="1"/>
</dbReference>
<keyword evidence="5" id="KW-1185">Reference proteome</keyword>
<dbReference type="PROSITE" id="PS50405">
    <property type="entry name" value="GST_CTER"/>
    <property type="match status" value="1"/>
</dbReference>
<dbReference type="Proteomes" id="UP000078544">
    <property type="component" value="Unassembled WGS sequence"/>
</dbReference>
<dbReference type="Pfam" id="PF13409">
    <property type="entry name" value="GST_N_2"/>
    <property type="match status" value="1"/>
</dbReference>
<evidence type="ECO:0000313" key="4">
    <source>
        <dbReference type="EMBL" id="KZZ92831.1"/>
    </source>
</evidence>
<dbReference type="EMBL" id="AZGY01000014">
    <property type="protein sequence ID" value="KZZ92831.1"/>
    <property type="molecule type" value="Genomic_DNA"/>
</dbReference>
<dbReference type="OrthoDB" id="2309723at2759"/>
<dbReference type="InterPro" id="IPR040079">
    <property type="entry name" value="Glutathione_S-Trfase"/>
</dbReference>
<dbReference type="InterPro" id="IPR036249">
    <property type="entry name" value="Thioredoxin-like_sf"/>
</dbReference>
<dbReference type="AlphaFoldDB" id="A0A167ZLU2"/>
<evidence type="ECO:0000256" key="1">
    <source>
        <dbReference type="ARBA" id="ARBA00007409"/>
    </source>
</evidence>
<dbReference type="PANTHER" id="PTHR44051">
    <property type="entry name" value="GLUTATHIONE S-TRANSFERASE-RELATED"/>
    <property type="match status" value="1"/>
</dbReference>
<dbReference type="SUPFAM" id="SSF47616">
    <property type="entry name" value="GST C-terminal domain-like"/>
    <property type="match status" value="1"/>
</dbReference>
<feature type="domain" description="GST C-terminal" evidence="3">
    <location>
        <begin position="88"/>
        <end position="211"/>
    </location>
</feature>
<protein>
    <submittedName>
        <fullName evidence="4">Glutathione S-transferase protein</fullName>
    </submittedName>
</protein>
<reference evidence="4 5" key="1">
    <citation type="journal article" date="2016" name="Genome Biol. Evol.">
        <title>Divergent and convergent evolution of fungal pathogenicity.</title>
        <authorList>
            <person name="Shang Y."/>
            <person name="Xiao G."/>
            <person name="Zheng P."/>
            <person name="Cen K."/>
            <person name="Zhan S."/>
            <person name="Wang C."/>
        </authorList>
    </citation>
    <scope>NUCLEOTIDE SEQUENCE [LARGE SCALE GENOMIC DNA]</scope>
    <source>
        <strain evidence="4 5">RCEF 2490</strain>
    </source>
</reference>
<dbReference type="SFLD" id="SFLDG01150">
    <property type="entry name" value="Main.1:_Beta-like"/>
    <property type="match status" value="1"/>
</dbReference>
<comment type="caution">
    <text evidence="4">The sequence shown here is derived from an EMBL/GenBank/DDBJ whole genome shotgun (WGS) entry which is preliminary data.</text>
</comment>
<dbReference type="SUPFAM" id="SSF52833">
    <property type="entry name" value="Thioredoxin-like"/>
    <property type="match status" value="1"/>
</dbReference>
<sequence>MVLTIHHLGVSQSERIVFLCEELGVPYELKLYKRAPALAPAEYKALHPQGTSPIIHDSDTDLTLPESGACIEYIAHKYGHGKLFPQPTDPSWPVFLYWWHWSNGTFQPTVGRVMMSQAVGLSDDHWLVGMARDRLEKGLGSLDEHLGQNEWLAGSQFSAADIMIMFSLTTMRYFASFSLKGYDNILAYIQRVSKREAYRRAMKKADPDMELVLGPDAPPSLL</sequence>
<evidence type="ECO:0000313" key="5">
    <source>
        <dbReference type="Proteomes" id="UP000078544"/>
    </source>
</evidence>
<organism evidence="4 5">
    <name type="scientific">Moelleriella libera RCEF 2490</name>
    <dbReference type="NCBI Taxonomy" id="1081109"/>
    <lineage>
        <taxon>Eukaryota</taxon>
        <taxon>Fungi</taxon>
        <taxon>Dikarya</taxon>
        <taxon>Ascomycota</taxon>
        <taxon>Pezizomycotina</taxon>
        <taxon>Sordariomycetes</taxon>
        <taxon>Hypocreomycetidae</taxon>
        <taxon>Hypocreales</taxon>
        <taxon>Clavicipitaceae</taxon>
        <taxon>Moelleriella</taxon>
    </lineage>
</organism>
<keyword evidence="4" id="KW-0808">Transferase</keyword>
<dbReference type="SFLD" id="SFLDG00358">
    <property type="entry name" value="Main_(cytGST)"/>
    <property type="match status" value="1"/>
</dbReference>
<dbReference type="InterPro" id="IPR010987">
    <property type="entry name" value="Glutathione-S-Trfase_C-like"/>
</dbReference>
<gene>
    <name evidence="4" type="ORF">AAL_05863</name>
</gene>
<name>A0A167ZLU2_9HYPO</name>
<accession>A0A167ZLU2</accession>
<dbReference type="SFLD" id="SFLDS00019">
    <property type="entry name" value="Glutathione_Transferase_(cytos"/>
    <property type="match status" value="1"/>
</dbReference>
<dbReference type="CDD" id="cd03046">
    <property type="entry name" value="GST_N_GTT1_like"/>
    <property type="match status" value="1"/>
</dbReference>
<proteinExistence type="inferred from homology"/>
<feature type="domain" description="GST N-terminal" evidence="2">
    <location>
        <begin position="1"/>
        <end position="82"/>
    </location>
</feature>
<dbReference type="GO" id="GO:0016740">
    <property type="term" value="F:transferase activity"/>
    <property type="evidence" value="ECO:0007669"/>
    <property type="project" value="UniProtKB-KW"/>
</dbReference>